<comment type="subcellular location">
    <subcellularLocation>
        <location evidence="1">Cell membrane</location>
        <topology evidence="1">Multi-pass membrane protein</topology>
    </subcellularLocation>
</comment>
<dbReference type="EMBL" id="RCTF01000014">
    <property type="protein sequence ID" value="RLP75886.1"/>
    <property type="molecule type" value="Genomic_DNA"/>
</dbReference>
<dbReference type="OrthoDB" id="9034298at2"/>
<feature type="transmembrane region" description="Helical" evidence="7">
    <location>
        <begin position="249"/>
        <end position="273"/>
    </location>
</feature>
<evidence type="ECO:0000256" key="2">
    <source>
        <dbReference type="ARBA" id="ARBA00022475"/>
    </source>
</evidence>
<keyword evidence="5 7" id="KW-0472">Membrane</keyword>
<dbReference type="CDD" id="cd06581">
    <property type="entry name" value="TM_PBP1_LivM_like"/>
    <property type="match status" value="1"/>
</dbReference>
<dbReference type="RefSeq" id="WP_121624444.1">
    <property type="nucleotide sequence ID" value="NZ_JACIIW010000003.1"/>
</dbReference>
<feature type="region of interest" description="Disordered" evidence="6">
    <location>
        <begin position="317"/>
        <end position="340"/>
    </location>
</feature>
<dbReference type="PANTHER" id="PTHR30482">
    <property type="entry name" value="HIGH-AFFINITY BRANCHED-CHAIN AMINO ACID TRANSPORT SYSTEM PERMEASE"/>
    <property type="match status" value="1"/>
</dbReference>
<evidence type="ECO:0000256" key="4">
    <source>
        <dbReference type="ARBA" id="ARBA00022989"/>
    </source>
</evidence>
<dbReference type="GO" id="GO:0015658">
    <property type="term" value="F:branched-chain amino acid transmembrane transporter activity"/>
    <property type="evidence" value="ECO:0007669"/>
    <property type="project" value="InterPro"/>
</dbReference>
<feature type="transmembrane region" description="Helical" evidence="7">
    <location>
        <begin position="164"/>
        <end position="191"/>
    </location>
</feature>
<protein>
    <submittedName>
        <fullName evidence="8">Branched-chain amino acid ABC transporter permease</fullName>
    </submittedName>
</protein>
<comment type="caution">
    <text evidence="8">The sequence shown here is derived from an EMBL/GenBank/DDBJ whole genome shotgun (WGS) entry which is preliminary data.</text>
</comment>
<evidence type="ECO:0000256" key="6">
    <source>
        <dbReference type="SAM" id="MobiDB-lite"/>
    </source>
</evidence>
<sequence length="340" mass="36020">MRAAGIALIVALVAALASLPLVLPAFGLTFWVNVVAEILIWSLLAASVNLLFGYVGLLSFGQALYFGFGMYGTAIGISMFGLGLWPALALGIVASTGMAAVAGAFAVRLTWHYFAIITVVFSLIFYFVAMSQKWLTGGDDGLSFSAPPILEAAGWMLTDRTTQYYFIFLVCLACYALLALVVASPLGLRFAAVRENEKRAQLIGINVYATRWIAFVLAGFIAGVGGALLALFGRYASASYMFYHVSGEAVVWAIVGGAGTLLGPLVGTALLIIFREVVSGLWENYLMAVGAITILVVIFAPKGLVGSLTALVRRGESEEREHLENPGIPATPATARAEAE</sequence>
<keyword evidence="3 7" id="KW-0812">Transmembrane</keyword>
<evidence type="ECO:0000256" key="5">
    <source>
        <dbReference type="ARBA" id="ARBA00023136"/>
    </source>
</evidence>
<evidence type="ECO:0000313" key="8">
    <source>
        <dbReference type="EMBL" id="RLP75886.1"/>
    </source>
</evidence>
<proteinExistence type="predicted"/>
<gene>
    <name evidence="8" type="ORF">D9R14_16515</name>
</gene>
<feature type="transmembrane region" description="Helical" evidence="7">
    <location>
        <begin position="285"/>
        <end position="304"/>
    </location>
</feature>
<evidence type="ECO:0000256" key="1">
    <source>
        <dbReference type="ARBA" id="ARBA00004651"/>
    </source>
</evidence>
<feature type="transmembrane region" description="Helical" evidence="7">
    <location>
        <begin position="34"/>
        <end position="57"/>
    </location>
</feature>
<feature type="transmembrane region" description="Helical" evidence="7">
    <location>
        <begin position="212"/>
        <end position="237"/>
    </location>
</feature>
<dbReference type="InterPro" id="IPR043428">
    <property type="entry name" value="LivM-like"/>
</dbReference>
<evidence type="ECO:0000313" key="9">
    <source>
        <dbReference type="Proteomes" id="UP000269692"/>
    </source>
</evidence>
<keyword evidence="9" id="KW-1185">Reference proteome</keyword>
<dbReference type="PANTHER" id="PTHR30482:SF17">
    <property type="entry name" value="ABC TRANSPORTER ATP-BINDING PROTEIN"/>
    <property type="match status" value="1"/>
</dbReference>
<keyword evidence="2" id="KW-1003">Cell membrane</keyword>
<dbReference type="Pfam" id="PF02653">
    <property type="entry name" value="BPD_transp_2"/>
    <property type="match status" value="1"/>
</dbReference>
<dbReference type="InterPro" id="IPR001851">
    <property type="entry name" value="ABC_transp_permease"/>
</dbReference>
<evidence type="ECO:0000256" key="7">
    <source>
        <dbReference type="SAM" id="Phobius"/>
    </source>
</evidence>
<dbReference type="GO" id="GO:0005886">
    <property type="term" value="C:plasma membrane"/>
    <property type="evidence" value="ECO:0007669"/>
    <property type="project" value="UniProtKB-SubCell"/>
</dbReference>
<dbReference type="Proteomes" id="UP000269692">
    <property type="component" value="Unassembled WGS sequence"/>
</dbReference>
<name>A0A3L7A6D0_9HYPH</name>
<feature type="compositionally biased region" description="Low complexity" evidence="6">
    <location>
        <begin position="330"/>
        <end position="340"/>
    </location>
</feature>
<dbReference type="AlphaFoldDB" id="A0A3L7A6D0"/>
<feature type="transmembrane region" description="Helical" evidence="7">
    <location>
        <begin position="114"/>
        <end position="135"/>
    </location>
</feature>
<reference evidence="8 9" key="1">
    <citation type="submission" date="2018-10" db="EMBL/GenBank/DDBJ databases">
        <title>Xanthobacter tagetidis genome sequencing and assembly.</title>
        <authorList>
            <person name="Maclea K.S."/>
            <person name="Goen A.E."/>
            <person name="Fatima S.A."/>
        </authorList>
    </citation>
    <scope>NUCLEOTIDE SEQUENCE [LARGE SCALE GENOMIC DNA]</scope>
    <source>
        <strain evidence="8 9">ATCC 700314</strain>
    </source>
</reference>
<evidence type="ECO:0000256" key="3">
    <source>
        <dbReference type="ARBA" id="ARBA00022692"/>
    </source>
</evidence>
<organism evidence="8 9">
    <name type="scientific">Xanthobacter tagetidis</name>
    <dbReference type="NCBI Taxonomy" id="60216"/>
    <lineage>
        <taxon>Bacteria</taxon>
        <taxon>Pseudomonadati</taxon>
        <taxon>Pseudomonadota</taxon>
        <taxon>Alphaproteobacteria</taxon>
        <taxon>Hyphomicrobiales</taxon>
        <taxon>Xanthobacteraceae</taxon>
        <taxon>Xanthobacter</taxon>
    </lineage>
</organism>
<keyword evidence="4 7" id="KW-1133">Transmembrane helix</keyword>
<accession>A0A3L7A6D0</accession>